<dbReference type="VEuPathDB" id="FungiDB:sr14649"/>
<sequence>MLQSNTDASSFKLQPAPRPKSKKRPQHPPPLTAPAANTSSSTLSAHKGSASGSDSTSLRSCFEDDEDEAVTPRASLINVPLLEHDTLASAPPRARSSTFSVATSSSSVSRLLASLSFPASPRRSMSAAVSSPSHSPSATVTLVLSDKSPTPSTPLFPRRTLMRSLSSACVRSPTSPGSTLRKRMGVRGTHAAQRDETAIAMSPSSPLTPRRASELHTPTHASIASVLEGEPLSATLKALGAKRQTQRFAVPVQSPLADVDEFELVTATRKIFHLPTWVRFEANHHARTKVAQENRQAALEYALLRKGVLEKELPKTSQLGDAAPSSPNGELLAGFDLDSPPLDTQQEEDGEYKVSVVRRPTLAALREMDATTDSQGKGGVLGALRAAWPPFRPQRRIKASHTREYPRKALLLAPSPTATEHKDRRDGWGGVLTRSSWFPSHTKGPLVSPPASSAKAKRLKTILLQPSADKHGKHSMDDEWEDVLEPSGAQAPAEEHSFLELHDAPRFFNRPPATRPWIASLFPARSTAERALDTWHSIPLQPLPAAAAESEVASQLISKRTSVENRPLPPQPSTRTRVALAAIALIMVLAIVANVVIITRAHSDSHGSTNTTLKAYDPLVGNLSSLANTTRQSAIAQAAQLSQP</sequence>
<feature type="compositionally biased region" description="Polar residues" evidence="1">
    <location>
        <begin position="35"/>
        <end position="59"/>
    </location>
</feature>
<keyword evidence="2" id="KW-0812">Transmembrane</keyword>
<dbReference type="EMBL" id="FQ311431">
    <property type="protein sequence ID" value="CBQ68305.1"/>
    <property type="molecule type" value="Genomic_DNA"/>
</dbReference>
<evidence type="ECO:0000313" key="3">
    <source>
        <dbReference type="EMBL" id="CBQ68305.1"/>
    </source>
</evidence>
<evidence type="ECO:0000256" key="2">
    <source>
        <dbReference type="SAM" id="Phobius"/>
    </source>
</evidence>
<reference evidence="3 4" key="1">
    <citation type="journal article" date="2010" name="Science">
        <title>Pathogenicity determinants in smut fungi revealed by genome comparison.</title>
        <authorList>
            <person name="Schirawski J."/>
            <person name="Mannhaupt G."/>
            <person name="Muench K."/>
            <person name="Brefort T."/>
            <person name="Schipper K."/>
            <person name="Doehlemann G."/>
            <person name="Di Stasio M."/>
            <person name="Roessel N."/>
            <person name="Mendoza-Mendoza A."/>
            <person name="Pester D."/>
            <person name="Mueller O."/>
            <person name="Winterberg B."/>
            <person name="Meyer E."/>
            <person name="Ghareeb H."/>
            <person name="Wollenberg T."/>
            <person name="Muensterkoetter M."/>
            <person name="Wong P."/>
            <person name="Walter M."/>
            <person name="Stukenbrock E."/>
            <person name="Gueldener U."/>
            <person name="Kahmann R."/>
        </authorList>
    </citation>
    <scope>NUCLEOTIDE SEQUENCE [LARGE SCALE GENOMIC DNA]</scope>
    <source>
        <strain evidence="4">SRZ2</strain>
    </source>
</reference>
<gene>
    <name evidence="3" type="ORF">sr14649</name>
</gene>
<feature type="transmembrane region" description="Helical" evidence="2">
    <location>
        <begin position="578"/>
        <end position="598"/>
    </location>
</feature>
<keyword evidence="4" id="KW-1185">Reference proteome</keyword>
<evidence type="ECO:0000256" key="1">
    <source>
        <dbReference type="SAM" id="MobiDB-lite"/>
    </source>
</evidence>
<proteinExistence type="predicted"/>
<name>E6ZM48_SPORE</name>
<feature type="compositionally biased region" description="Polar residues" evidence="1">
    <location>
        <begin position="169"/>
        <end position="178"/>
    </location>
</feature>
<accession>E6ZM48</accession>
<evidence type="ECO:0000313" key="4">
    <source>
        <dbReference type="Proteomes" id="UP000008867"/>
    </source>
</evidence>
<keyword evidence="2" id="KW-0472">Membrane</keyword>
<organism evidence="3 4">
    <name type="scientific">Sporisorium reilianum (strain SRZ2)</name>
    <name type="common">Maize head smut fungus</name>
    <dbReference type="NCBI Taxonomy" id="999809"/>
    <lineage>
        <taxon>Eukaryota</taxon>
        <taxon>Fungi</taxon>
        <taxon>Dikarya</taxon>
        <taxon>Basidiomycota</taxon>
        <taxon>Ustilaginomycotina</taxon>
        <taxon>Ustilaginomycetes</taxon>
        <taxon>Ustilaginales</taxon>
        <taxon>Ustilaginaceae</taxon>
        <taxon>Sporisorium</taxon>
    </lineage>
</organism>
<dbReference type="eggNOG" id="ENOG502TDG2">
    <property type="taxonomic scope" value="Eukaryota"/>
</dbReference>
<dbReference type="OrthoDB" id="2555377at2759"/>
<feature type="compositionally biased region" description="Polar residues" evidence="1">
    <location>
        <begin position="1"/>
        <end position="12"/>
    </location>
</feature>
<protein>
    <submittedName>
        <fullName evidence="3">Uncharacterized protein</fullName>
    </submittedName>
</protein>
<feature type="region of interest" description="Disordered" evidence="1">
    <location>
        <begin position="1"/>
        <end position="68"/>
    </location>
</feature>
<dbReference type="HOGENOM" id="CLU_028488_0_0_1"/>
<dbReference type="Proteomes" id="UP000008867">
    <property type="component" value="Chromosome 10"/>
</dbReference>
<keyword evidence="2" id="KW-1133">Transmembrane helix</keyword>
<feature type="region of interest" description="Disordered" evidence="1">
    <location>
        <begin position="169"/>
        <end position="192"/>
    </location>
</feature>
<dbReference type="AlphaFoldDB" id="E6ZM48"/>